<name>A0A3R9DTE2_9BACI</name>
<evidence type="ECO:0000313" key="2">
    <source>
        <dbReference type="EMBL" id="RSD26961.1"/>
    </source>
</evidence>
<feature type="transmembrane region" description="Helical" evidence="1">
    <location>
        <begin position="50"/>
        <end position="71"/>
    </location>
</feature>
<dbReference type="EMBL" id="RSFW01000013">
    <property type="protein sequence ID" value="RSD26961.1"/>
    <property type="molecule type" value="Genomic_DNA"/>
</dbReference>
<gene>
    <name evidence="2" type="ORF">EJA10_10445</name>
</gene>
<protein>
    <submittedName>
        <fullName evidence="2">EpsG family protein</fullName>
    </submittedName>
</protein>
<dbReference type="Proteomes" id="UP000279911">
    <property type="component" value="Unassembled WGS sequence"/>
</dbReference>
<feature type="transmembrane region" description="Helical" evidence="1">
    <location>
        <begin position="189"/>
        <end position="212"/>
    </location>
</feature>
<evidence type="ECO:0000313" key="3">
    <source>
        <dbReference type="Proteomes" id="UP000279911"/>
    </source>
</evidence>
<feature type="transmembrane region" description="Helical" evidence="1">
    <location>
        <begin position="153"/>
        <end position="183"/>
    </location>
</feature>
<dbReference type="InterPro" id="IPR049458">
    <property type="entry name" value="EpsG-like"/>
</dbReference>
<comment type="caution">
    <text evidence="2">The sequence shown here is derived from an EMBL/GenBank/DDBJ whole genome shotgun (WGS) entry which is preliminary data.</text>
</comment>
<reference evidence="3" key="1">
    <citation type="submission" date="2018-12" db="EMBL/GenBank/DDBJ databases">
        <title>Bacillus chawlae sp. nov., Bacillus glennii sp. nov., and Bacillus saganii sp. nov. Isolated from the Vehicle Assembly Building at Kennedy Space Center where the Viking Spacecraft were Assembled.</title>
        <authorList>
            <person name="Seuylemezian A."/>
            <person name="Vaishampayan P."/>
        </authorList>
    </citation>
    <scope>NUCLEOTIDE SEQUENCE [LARGE SCALE GENOMIC DNA]</scope>
    <source>
        <strain evidence="3">DSM 13966</strain>
    </source>
</reference>
<feature type="transmembrane region" description="Helical" evidence="1">
    <location>
        <begin position="264"/>
        <end position="283"/>
    </location>
</feature>
<accession>A0A3R9DTE2</accession>
<dbReference type="OrthoDB" id="9845758at2"/>
<keyword evidence="1" id="KW-0812">Transmembrane</keyword>
<feature type="transmembrane region" description="Helical" evidence="1">
    <location>
        <begin position="123"/>
        <end position="141"/>
    </location>
</feature>
<feature type="transmembrane region" description="Helical" evidence="1">
    <location>
        <begin position="347"/>
        <end position="367"/>
    </location>
</feature>
<keyword evidence="1" id="KW-0472">Membrane</keyword>
<proteinExistence type="predicted"/>
<feature type="transmembrane region" description="Helical" evidence="1">
    <location>
        <begin position="224"/>
        <end position="244"/>
    </location>
</feature>
<feature type="transmembrane region" description="Helical" evidence="1">
    <location>
        <begin position="295"/>
        <end position="313"/>
    </location>
</feature>
<dbReference type="Pfam" id="PF14897">
    <property type="entry name" value="EpsG"/>
    <property type="match status" value="1"/>
</dbReference>
<evidence type="ECO:0000256" key="1">
    <source>
        <dbReference type="SAM" id="Phobius"/>
    </source>
</evidence>
<feature type="transmembrane region" description="Helical" evidence="1">
    <location>
        <begin position="319"/>
        <end position="335"/>
    </location>
</feature>
<dbReference type="AlphaFoldDB" id="A0A3R9DTE2"/>
<organism evidence="2 3">
    <name type="scientific">Mesobacillus subterraneus</name>
    <dbReference type="NCBI Taxonomy" id="285983"/>
    <lineage>
        <taxon>Bacteria</taxon>
        <taxon>Bacillati</taxon>
        <taxon>Bacillota</taxon>
        <taxon>Bacilli</taxon>
        <taxon>Bacillales</taxon>
        <taxon>Bacillaceae</taxon>
        <taxon>Mesobacillus</taxon>
    </lineage>
</organism>
<keyword evidence="1" id="KW-1133">Transmembrane helix</keyword>
<feature type="transmembrane region" description="Helical" evidence="1">
    <location>
        <begin position="12"/>
        <end position="29"/>
    </location>
</feature>
<sequence length="384" mass="44574">MGNRGENLVERLPYIIILVIITLLIFISVRLSPPKTIAYGSNKVFHYNILGNYILFQSYLVFILFTVFRLIDEGYGGIDAMAYKLYFIGSEGTWIESLNFQNYEFGYATMIWLVRNFTDDYKVVLFLIYTALFLMLVKYAKYMTRNISTLFSLFLLLALIINSFNTTRVIIAVFIGLMVYILIYKEKYVKAVILSLFALSIHISSVILLPMIAISMMLRKKMSFTRLIIWVLLTTILAFISINVVETIIGNGKYYVYINYKEGIALQTYLIIFIVFLLSVYKYRELIEINSFNKTLITILPLAFVIIPLQLKYSILYRMLLYFLPIVYTLIPSLLKAYSVRNFNSIYYAPIKIGLITYLVLKIYIFINVELASAGLPYVNVLFD</sequence>